<gene>
    <name evidence="1" type="ORF">CSSPJE1EN1_LOCUS11655</name>
</gene>
<evidence type="ECO:0000313" key="1">
    <source>
        <dbReference type="EMBL" id="CAK9266177.1"/>
    </source>
</evidence>
<dbReference type="EMBL" id="OZ020113">
    <property type="protein sequence ID" value="CAK9266177.1"/>
    <property type="molecule type" value="Genomic_DNA"/>
</dbReference>
<evidence type="ECO:0000313" key="2">
    <source>
        <dbReference type="Proteomes" id="UP001497444"/>
    </source>
</evidence>
<reference evidence="1" key="1">
    <citation type="submission" date="2024-02" db="EMBL/GenBank/DDBJ databases">
        <authorList>
            <consortium name="ELIXIR-Norway"/>
            <consortium name="Elixir Norway"/>
        </authorList>
    </citation>
    <scope>NUCLEOTIDE SEQUENCE</scope>
</reference>
<name>A0ABP0WIE8_9BRYO</name>
<dbReference type="Proteomes" id="UP001497444">
    <property type="component" value="Chromosome 18"/>
</dbReference>
<proteinExistence type="predicted"/>
<keyword evidence="2" id="KW-1185">Reference proteome</keyword>
<sequence length="90" mass="9773">MEPKLGLGKAHDGLGFTLHLFVWGGANKKTLLQPYTFYVKVDDTIPAEACGPTREGRTMLSLYSRVEFRWNAVGGGCGGRPVNTGGRCSR</sequence>
<organism evidence="1 2">
    <name type="scientific">Sphagnum jensenii</name>
    <dbReference type="NCBI Taxonomy" id="128206"/>
    <lineage>
        <taxon>Eukaryota</taxon>
        <taxon>Viridiplantae</taxon>
        <taxon>Streptophyta</taxon>
        <taxon>Embryophyta</taxon>
        <taxon>Bryophyta</taxon>
        <taxon>Sphagnophytina</taxon>
        <taxon>Sphagnopsida</taxon>
        <taxon>Sphagnales</taxon>
        <taxon>Sphagnaceae</taxon>
        <taxon>Sphagnum</taxon>
    </lineage>
</organism>
<accession>A0ABP0WIE8</accession>
<protein>
    <submittedName>
        <fullName evidence="1">Uncharacterized protein</fullName>
    </submittedName>
</protein>